<name>A0ABR0NDI3_GOSAR</name>
<dbReference type="Proteomes" id="UP001358586">
    <property type="component" value="Chromosome 10"/>
</dbReference>
<protein>
    <submittedName>
        <fullName evidence="1">Uncharacterized protein</fullName>
    </submittedName>
</protein>
<comment type="caution">
    <text evidence="1">The sequence shown here is derived from an EMBL/GenBank/DDBJ whole genome shotgun (WGS) entry which is preliminary data.</text>
</comment>
<dbReference type="EMBL" id="JARKNE010000010">
    <property type="protein sequence ID" value="KAK5793062.1"/>
    <property type="molecule type" value="Genomic_DNA"/>
</dbReference>
<sequence>MEFNCREHFNWGANDSVATYERCMLKYDSGIAVRANVSARKIGVDKDGHAIRNYASYNSSHNSLSQVAKRLGTSTSEHKIQLLN</sequence>
<proteinExistence type="predicted"/>
<evidence type="ECO:0000313" key="2">
    <source>
        <dbReference type="Proteomes" id="UP001358586"/>
    </source>
</evidence>
<accession>A0ABR0NDI3</accession>
<keyword evidence="2" id="KW-1185">Reference proteome</keyword>
<organism evidence="1 2">
    <name type="scientific">Gossypium arboreum</name>
    <name type="common">Tree cotton</name>
    <name type="synonym">Gossypium nanking</name>
    <dbReference type="NCBI Taxonomy" id="29729"/>
    <lineage>
        <taxon>Eukaryota</taxon>
        <taxon>Viridiplantae</taxon>
        <taxon>Streptophyta</taxon>
        <taxon>Embryophyta</taxon>
        <taxon>Tracheophyta</taxon>
        <taxon>Spermatophyta</taxon>
        <taxon>Magnoliopsida</taxon>
        <taxon>eudicotyledons</taxon>
        <taxon>Gunneridae</taxon>
        <taxon>Pentapetalae</taxon>
        <taxon>rosids</taxon>
        <taxon>malvids</taxon>
        <taxon>Malvales</taxon>
        <taxon>Malvaceae</taxon>
        <taxon>Malvoideae</taxon>
        <taxon>Gossypium</taxon>
    </lineage>
</organism>
<gene>
    <name evidence="1" type="ORF">PVK06_034198</name>
</gene>
<reference evidence="1 2" key="1">
    <citation type="submission" date="2023-03" db="EMBL/GenBank/DDBJ databases">
        <title>WGS of Gossypium arboreum.</title>
        <authorList>
            <person name="Yu D."/>
        </authorList>
    </citation>
    <scope>NUCLEOTIDE SEQUENCE [LARGE SCALE GENOMIC DNA]</scope>
    <source>
        <tissue evidence="1">Leaf</tissue>
    </source>
</reference>
<evidence type="ECO:0000313" key="1">
    <source>
        <dbReference type="EMBL" id="KAK5793062.1"/>
    </source>
</evidence>